<reference evidence="1 2" key="1">
    <citation type="submission" date="2013-11" db="EMBL/GenBank/DDBJ databases">
        <title>The Genome Sequence of Phytophthora parasitica P1569.</title>
        <authorList>
            <consortium name="The Broad Institute Genomics Platform"/>
            <person name="Russ C."/>
            <person name="Tyler B."/>
            <person name="Panabieres F."/>
            <person name="Shan W."/>
            <person name="Tripathy S."/>
            <person name="Grunwald N."/>
            <person name="Machado M."/>
            <person name="Johnson C.S."/>
            <person name="Arredondo F."/>
            <person name="Hong C."/>
            <person name="Coffey M."/>
            <person name="Young S.K."/>
            <person name="Zeng Q."/>
            <person name="Gargeya S."/>
            <person name="Fitzgerald M."/>
            <person name="Abouelleil A."/>
            <person name="Alvarado L."/>
            <person name="Chapman S.B."/>
            <person name="Gainer-Dewar J."/>
            <person name="Goldberg J."/>
            <person name="Griggs A."/>
            <person name="Gujja S."/>
            <person name="Hansen M."/>
            <person name="Howarth C."/>
            <person name="Imamovic A."/>
            <person name="Ireland A."/>
            <person name="Larimer J."/>
            <person name="McCowan C."/>
            <person name="Murphy C."/>
            <person name="Pearson M."/>
            <person name="Poon T.W."/>
            <person name="Priest M."/>
            <person name="Roberts A."/>
            <person name="Saif S."/>
            <person name="Shea T."/>
            <person name="Sykes S."/>
            <person name="Wortman J."/>
            <person name="Nusbaum C."/>
            <person name="Birren B."/>
        </authorList>
    </citation>
    <scope>NUCLEOTIDE SEQUENCE [LARGE SCALE GENOMIC DNA]</scope>
    <source>
        <strain evidence="1 2">P1569</strain>
    </source>
</reference>
<sequence>APSNAFIGVEVPLDIVKSSELNLLALWPAVFDSLELSELRGKAPPLV</sequence>
<evidence type="ECO:0000313" key="2">
    <source>
        <dbReference type="Proteomes" id="UP000018721"/>
    </source>
</evidence>
<dbReference type="HOGENOM" id="CLU_3178341_0_0_1"/>
<proteinExistence type="predicted"/>
<organism evidence="1 2">
    <name type="scientific">Phytophthora nicotianae P1569</name>
    <dbReference type="NCBI Taxonomy" id="1317065"/>
    <lineage>
        <taxon>Eukaryota</taxon>
        <taxon>Sar</taxon>
        <taxon>Stramenopiles</taxon>
        <taxon>Oomycota</taxon>
        <taxon>Peronosporomycetes</taxon>
        <taxon>Peronosporales</taxon>
        <taxon>Peronosporaceae</taxon>
        <taxon>Phytophthora</taxon>
    </lineage>
</organism>
<comment type="caution">
    <text evidence="1">The sequence shown here is derived from an EMBL/GenBank/DDBJ whole genome shotgun (WGS) entry which is preliminary data.</text>
</comment>
<feature type="non-terminal residue" evidence="1">
    <location>
        <position position="1"/>
    </location>
</feature>
<dbReference type="EMBL" id="ANIZ01002482">
    <property type="protein sequence ID" value="ETI40232.1"/>
    <property type="molecule type" value="Genomic_DNA"/>
</dbReference>
<gene>
    <name evidence="1" type="ORF">F443_14333</name>
</gene>
<protein>
    <submittedName>
        <fullName evidence="1">Uncharacterized protein</fullName>
    </submittedName>
</protein>
<evidence type="ECO:0000313" key="1">
    <source>
        <dbReference type="EMBL" id="ETI40232.1"/>
    </source>
</evidence>
<accession>V9EQ59</accession>
<dbReference type="Proteomes" id="UP000018721">
    <property type="component" value="Unassembled WGS sequence"/>
</dbReference>
<dbReference type="AlphaFoldDB" id="V9EQ59"/>
<name>V9EQ59_PHYNI</name>
<keyword evidence="2" id="KW-1185">Reference proteome</keyword>